<dbReference type="PANTHER" id="PTHR22911:SF6">
    <property type="entry name" value="SOLUTE CARRIER FAMILY 35 MEMBER G1"/>
    <property type="match status" value="1"/>
</dbReference>
<evidence type="ECO:0000256" key="2">
    <source>
        <dbReference type="ARBA" id="ARBA00022692"/>
    </source>
</evidence>
<feature type="transmembrane region" description="Helical" evidence="5">
    <location>
        <begin position="199"/>
        <end position="218"/>
    </location>
</feature>
<feature type="transmembrane region" description="Helical" evidence="5">
    <location>
        <begin position="57"/>
        <end position="74"/>
    </location>
</feature>
<feature type="transmembrane region" description="Helical" evidence="5">
    <location>
        <begin position="253"/>
        <end position="270"/>
    </location>
</feature>
<evidence type="ECO:0000259" key="6">
    <source>
        <dbReference type="Pfam" id="PF00892"/>
    </source>
</evidence>
<dbReference type="Pfam" id="PF00892">
    <property type="entry name" value="EamA"/>
    <property type="match status" value="2"/>
</dbReference>
<evidence type="ECO:0000256" key="4">
    <source>
        <dbReference type="ARBA" id="ARBA00023136"/>
    </source>
</evidence>
<dbReference type="EMBL" id="KF170417">
    <property type="protein sequence ID" value="AGO87893.1"/>
    <property type="molecule type" value="Genomic_DNA"/>
</dbReference>
<feature type="transmembrane region" description="Helical" evidence="5">
    <location>
        <begin position="169"/>
        <end position="187"/>
    </location>
</feature>
<comment type="subcellular location">
    <subcellularLocation>
        <location evidence="1">Membrane</location>
        <topology evidence="1">Multi-pass membrane protein</topology>
    </subcellularLocation>
</comment>
<dbReference type="InterPro" id="IPR037185">
    <property type="entry name" value="EmrE-like"/>
</dbReference>
<dbReference type="GO" id="GO:0016020">
    <property type="term" value="C:membrane"/>
    <property type="evidence" value="ECO:0007669"/>
    <property type="project" value="UniProtKB-SubCell"/>
</dbReference>
<dbReference type="AlphaFoldDB" id="S4WB38"/>
<feature type="transmembrane region" description="Helical" evidence="5">
    <location>
        <begin position="138"/>
        <end position="157"/>
    </location>
</feature>
<feature type="transmembrane region" description="Helical" evidence="5">
    <location>
        <begin position="111"/>
        <end position="132"/>
    </location>
</feature>
<name>S4WB38_9BACT</name>
<feature type="domain" description="EamA" evidence="6">
    <location>
        <begin position="140"/>
        <end position="269"/>
    </location>
</feature>
<evidence type="ECO:0000313" key="7">
    <source>
        <dbReference type="EMBL" id="AGO87893.1"/>
    </source>
</evidence>
<feature type="transmembrane region" description="Helical" evidence="5">
    <location>
        <begin position="28"/>
        <end position="45"/>
    </location>
</feature>
<evidence type="ECO:0000256" key="5">
    <source>
        <dbReference type="SAM" id="Phobius"/>
    </source>
</evidence>
<reference evidence="7" key="1">
    <citation type="journal article" date="2014" name="ISME J.">
        <title>Genomic properties of Marine Group A bacteria indicate a role in the marine sulfur cycle.</title>
        <authorList>
            <person name="Wright J.J."/>
            <person name="Mewis K."/>
            <person name="Hanson N.W."/>
            <person name="Konwar K.M."/>
            <person name="Maas K.R."/>
            <person name="Hallam S.J."/>
        </authorList>
    </citation>
    <scope>NUCLEOTIDE SEQUENCE</scope>
</reference>
<dbReference type="Gene3D" id="1.10.3730.20">
    <property type="match status" value="1"/>
</dbReference>
<dbReference type="InterPro" id="IPR000620">
    <property type="entry name" value="EamA_dom"/>
</dbReference>
<dbReference type="PANTHER" id="PTHR22911">
    <property type="entry name" value="ACYL-MALONYL CONDENSING ENZYME-RELATED"/>
    <property type="match status" value="1"/>
</dbReference>
<organism evidence="7">
    <name type="scientific">uncultured bacterium FPPP_33K14</name>
    <dbReference type="NCBI Taxonomy" id="1343846"/>
    <lineage>
        <taxon>Bacteria</taxon>
        <taxon>environmental samples</taxon>
    </lineage>
</organism>
<feature type="transmembrane region" description="Helical" evidence="5">
    <location>
        <begin position="86"/>
        <end position="104"/>
    </location>
</feature>
<evidence type="ECO:0000256" key="1">
    <source>
        <dbReference type="ARBA" id="ARBA00004141"/>
    </source>
</evidence>
<feature type="domain" description="EamA" evidence="6">
    <location>
        <begin position="1"/>
        <end position="125"/>
    </location>
</feature>
<feature type="transmembrane region" description="Helical" evidence="5">
    <location>
        <begin position="230"/>
        <end position="247"/>
    </location>
</feature>
<keyword evidence="2 5" id="KW-0812">Transmembrane</keyword>
<keyword evidence="4 5" id="KW-0472">Membrane</keyword>
<accession>S4WB38</accession>
<evidence type="ECO:0000256" key="3">
    <source>
        <dbReference type="ARBA" id="ARBA00022989"/>
    </source>
</evidence>
<dbReference type="SUPFAM" id="SSF103481">
    <property type="entry name" value="Multidrug resistance efflux transporter EmrE"/>
    <property type="match status" value="2"/>
</dbReference>
<proteinExistence type="predicted"/>
<protein>
    <recommendedName>
        <fullName evidence="6">EamA domain-containing protein</fullName>
    </recommendedName>
</protein>
<sequence length="277" mass="30998">MVLSAASFCMMTVFVKLAGETLPTIQIVFVRGLFTLALTWIFIYRKKIKPFGKHKKLLAARGLAGTVALFLVYESINRFPLSEATVIQYLYPLFTAVFAVLLLSEPITKNIIIGLCSGFFGVYCLLDFPIVSQNSIDIMSLILAVSGSILTGLAYVLVKKATNLNEHPLVVMFFFPLFTVPVFLPFIFSNWNTPSIKEWSYLILVGIFTQLGQLFLTYGYKELPATKAAPISYVQVLFATIIGIFFFDEIIDINFIIGSVIVLFSIKMVISNEFSKK</sequence>
<keyword evidence="3 5" id="KW-1133">Transmembrane helix</keyword>